<evidence type="ECO:0000256" key="1">
    <source>
        <dbReference type="ARBA" id="ARBA00001712"/>
    </source>
</evidence>
<dbReference type="InterPro" id="IPR011013">
    <property type="entry name" value="Gal_mutarotase_sf_dom"/>
</dbReference>
<dbReference type="Gene3D" id="2.70.98.10">
    <property type="match status" value="1"/>
</dbReference>
<evidence type="ECO:0000256" key="7">
    <source>
        <dbReference type="ARBA" id="ARBA00032729"/>
    </source>
</evidence>
<evidence type="ECO:0000256" key="2">
    <source>
        <dbReference type="ARBA" id="ARBA00004947"/>
    </source>
</evidence>
<feature type="compositionally biased region" description="Acidic residues" evidence="9">
    <location>
        <begin position="376"/>
        <end position="396"/>
    </location>
</feature>
<dbReference type="UniPathway" id="UPA00214"/>
<dbReference type="InterPro" id="IPR014718">
    <property type="entry name" value="GH-type_carb-bd"/>
</dbReference>
<proteinExistence type="inferred from homology"/>
<evidence type="ECO:0000256" key="8">
    <source>
        <dbReference type="ARBA" id="ARBA00045743"/>
    </source>
</evidence>
<dbReference type="InParanoid" id="A0A194QYB2"/>
<feature type="compositionally biased region" description="Basic and acidic residues" evidence="9">
    <location>
        <begin position="18"/>
        <end position="32"/>
    </location>
</feature>
<evidence type="ECO:0000256" key="3">
    <source>
        <dbReference type="ARBA" id="ARBA00006206"/>
    </source>
</evidence>
<dbReference type="Proteomes" id="UP000053240">
    <property type="component" value="Unassembled WGS sequence"/>
</dbReference>
<protein>
    <recommendedName>
        <fullName evidence="4">Galactose mutarotase</fullName>
    </recommendedName>
    <alternativeName>
        <fullName evidence="7">Aldose 1-epimerase</fullName>
    </alternativeName>
</protein>
<dbReference type="SUPFAM" id="SSF74650">
    <property type="entry name" value="Galactose mutarotase-like"/>
    <property type="match status" value="1"/>
</dbReference>
<dbReference type="InterPro" id="IPR047215">
    <property type="entry name" value="Galactose_mutarotase-like"/>
</dbReference>
<name>A0A194QYB2_PAPMA</name>
<dbReference type="GO" id="GO:0006006">
    <property type="term" value="P:glucose metabolic process"/>
    <property type="evidence" value="ECO:0007669"/>
    <property type="project" value="TreeGrafter"/>
</dbReference>
<dbReference type="PANTHER" id="PTHR10091:SF0">
    <property type="entry name" value="GALACTOSE MUTAROTASE"/>
    <property type="match status" value="1"/>
</dbReference>
<dbReference type="AlphaFoldDB" id="A0A194QYB2"/>
<gene>
    <name evidence="10" type="ORF">RR48_08949</name>
</gene>
<dbReference type="InterPro" id="IPR008183">
    <property type="entry name" value="Aldose_1/G6P_1-epimerase"/>
</dbReference>
<feature type="region of interest" description="Disordered" evidence="9">
    <location>
        <begin position="375"/>
        <end position="413"/>
    </location>
</feature>
<comment type="similarity">
    <text evidence="3">Belongs to the aldose epimerase family.</text>
</comment>
<sequence length="516" mass="57115">MADEVDDKASGDVASEASEEKSVIPEPEPIKVPDVELTVDGFGFMSKQSSIDKSKKNGRRKSKELKEILAPEAEASPCSSSSNIDIVRRFTWKTKNRMTVQVITYGATITTIQVPDKKGVPDDVIAGFDTLEEYFQPRNPYFGATIGRYANVIRNATMSVRPMGRMYMLSSNLGPNHCNGGYVGFDKVNWRSHVVGNKVYMSHVSDRFHEGYPGTVMTQLCFEVTCDNTINIEMKCTTTEPTIINLSNAQYFNLAGHHRGAESMYEHIITINADKYTQVDDDGLVTGEKKVVGGTAFDFRVPRCLKTMLPKIPKGGYDVNFCITQATAQDLTFHARALHPDTGRVLEVYSNQPGLQFYTGNRLPDPDRIVAALSGGEEEGAEQSESEASAEDEEFRDVDGGSDNQGDGKEHYGYVPLAGKNGTFYKKHGLFCLLPQNYPDAINHRRSVLKRKCAVRFVDEACSSRGLAVRCSLARPSALNIRHSRSDACEARTVPTHSPQRAQNLEPFQSRSNLPP</sequence>
<dbReference type="GO" id="GO:0033499">
    <property type="term" value="P:galactose catabolic process via UDP-galactose, Leloir pathway"/>
    <property type="evidence" value="ECO:0007669"/>
    <property type="project" value="TreeGrafter"/>
</dbReference>
<evidence type="ECO:0000256" key="9">
    <source>
        <dbReference type="SAM" id="MobiDB-lite"/>
    </source>
</evidence>
<evidence type="ECO:0000256" key="6">
    <source>
        <dbReference type="ARBA" id="ARBA00023277"/>
    </source>
</evidence>
<feature type="region of interest" description="Disordered" evidence="9">
    <location>
        <begin position="491"/>
        <end position="516"/>
    </location>
</feature>
<evidence type="ECO:0000256" key="5">
    <source>
        <dbReference type="ARBA" id="ARBA00023235"/>
    </source>
</evidence>
<feature type="compositionally biased region" description="Polar residues" evidence="9">
    <location>
        <begin position="495"/>
        <end position="516"/>
    </location>
</feature>
<dbReference type="CDD" id="cd09019">
    <property type="entry name" value="galactose_mutarotase_like"/>
    <property type="match status" value="1"/>
</dbReference>
<evidence type="ECO:0000256" key="4">
    <source>
        <dbReference type="ARBA" id="ARBA00021023"/>
    </source>
</evidence>
<dbReference type="EMBL" id="KQ460953">
    <property type="protein sequence ID" value="KPJ10289.1"/>
    <property type="molecule type" value="Genomic_DNA"/>
</dbReference>
<evidence type="ECO:0000313" key="10">
    <source>
        <dbReference type="EMBL" id="KPJ10289.1"/>
    </source>
</evidence>
<comment type="pathway">
    <text evidence="2">Carbohydrate metabolism; galactose metabolism.</text>
</comment>
<comment type="function">
    <text evidence="8">Mutarotase that catalyzes the interconversion of beta-D-galactose and alpha-D-galactose during galactose metabolism. Beta-D-galactose is metabolized in the liver into glucose 1-phosphate, the primary metabolic fuel, by the action of four enzymes that constitute the Leloir pathway: GALM, GALK1 (galactokinase), GALT (galactose-1-phosphate uridylyltransferase) and GALE (UDP-galactose-4'-epimerase). Involved in the maintenance of the equilibrium between the beta- and alpha-anomers of galactose, therefore ensuring a sufficient supply of the alpha-anomer for GALK1. Also active on D-glucose although shows a preference for galactose over glucose.</text>
</comment>
<comment type="catalytic activity">
    <reaction evidence="1">
        <text>alpha-D-galactose = beta-D-galactose</text>
        <dbReference type="Rhea" id="RHEA:28675"/>
        <dbReference type="ChEBI" id="CHEBI:27667"/>
        <dbReference type="ChEBI" id="CHEBI:28061"/>
        <dbReference type="EC" id="5.1.3.3"/>
    </reaction>
    <physiologicalReaction direction="right-to-left" evidence="1">
        <dbReference type="Rhea" id="RHEA:28677"/>
    </physiologicalReaction>
</comment>
<accession>A0A194QYB2</accession>
<dbReference type="Pfam" id="PF01263">
    <property type="entry name" value="Aldose_epim"/>
    <property type="match status" value="1"/>
</dbReference>
<dbReference type="STRING" id="76193.A0A194QYB2"/>
<reference evidence="10 11" key="1">
    <citation type="journal article" date="2015" name="Nat. Commun.">
        <title>Outbred genome sequencing and CRISPR/Cas9 gene editing in butterflies.</title>
        <authorList>
            <person name="Li X."/>
            <person name="Fan D."/>
            <person name="Zhang W."/>
            <person name="Liu G."/>
            <person name="Zhang L."/>
            <person name="Zhao L."/>
            <person name="Fang X."/>
            <person name="Chen L."/>
            <person name="Dong Y."/>
            <person name="Chen Y."/>
            <person name="Ding Y."/>
            <person name="Zhao R."/>
            <person name="Feng M."/>
            <person name="Zhu Y."/>
            <person name="Feng Y."/>
            <person name="Jiang X."/>
            <person name="Zhu D."/>
            <person name="Xiang H."/>
            <person name="Feng X."/>
            <person name="Li S."/>
            <person name="Wang J."/>
            <person name="Zhang G."/>
            <person name="Kronforst M.R."/>
            <person name="Wang W."/>
        </authorList>
    </citation>
    <scope>NUCLEOTIDE SEQUENCE [LARGE SCALE GENOMIC DNA]</scope>
    <source>
        <strain evidence="10">Ya'a_city_454_Pm</strain>
        <tissue evidence="10">Whole body</tissue>
    </source>
</reference>
<keyword evidence="6" id="KW-0119">Carbohydrate metabolism</keyword>
<evidence type="ECO:0000313" key="11">
    <source>
        <dbReference type="Proteomes" id="UP000053240"/>
    </source>
</evidence>
<keyword evidence="11" id="KW-1185">Reference proteome</keyword>
<organism evidence="10 11">
    <name type="scientific">Papilio machaon</name>
    <name type="common">Old World swallowtail butterfly</name>
    <dbReference type="NCBI Taxonomy" id="76193"/>
    <lineage>
        <taxon>Eukaryota</taxon>
        <taxon>Metazoa</taxon>
        <taxon>Ecdysozoa</taxon>
        <taxon>Arthropoda</taxon>
        <taxon>Hexapoda</taxon>
        <taxon>Insecta</taxon>
        <taxon>Pterygota</taxon>
        <taxon>Neoptera</taxon>
        <taxon>Endopterygota</taxon>
        <taxon>Lepidoptera</taxon>
        <taxon>Glossata</taxon>
        <taxon>Ditrysia</taxon>
        <taxon>Papilionoidea</taxon>
        <taxon>Papilionidae</taxon>
        <taxon>Papilioninae</taxon>
        <taxon>Papilio</taxon>
    </lineage>
</organism>
<keyword evidence="5" id="KW-0413">Isomerase</keyword>
<dbReference type="GO" id="GO:0030246">
    <property type="term" value="F:carbohydrate binding"/>
    <property type="evidence" value="ECO:0007669"/>
    <property type="project" value="InterPro"/>
</dbReference>
<dbReference type="GO" id="GO:0004034">
    <property type="term" value="F:aldose 1-epimerase activity"/>
    <property type="evidence" value="ECO:0007669"/>
    <property type="project" value="UniProtKB-EC"/>
</dbReference>
<dbReference type="PANTHER" id="PTHR10091">
    <property type="entry name" value="ALDOSE-1-EPIMERASE"/>
    <property type="match status" value="1"/>
</dbReference>
<feature type="region of interest" description="Disordered" evidence="9">
    <location>
        <begin position="1"/>
        <end position="32"/>
    </location>
</feature>